<reference evidence="1 2" key="1">
    <citation type="journal article" date="2010" name="Nature">
        <title>Genome sequence of the palaeopolyploid soybean.</title>
        <authorList>
            <person name="Schmutz J."/>
            <person name="Cannon S.B."/>
            <person name="Schlueter J."/>
            <person name="Ma J."/>
            <person name="Mitros T."/>
            <person name="Nelson W."/>
            <person name="Hyten D.L."/>
            <person name="Song Q."/>
            <person name="Thelen J.J."/>
            <person name="Cheng J."/>
            <person name="Xu D."/>
            <person name="Hellsten U."/>
            <person name="May G.D."/>
            <person name="Yu Y."/>
            <person name="Sakurai T."/>
            <person name="Umezawa T."/>
            <person name="Bhattacharyya M.K."/>
            <person name="Sandhu D."/>
            <person name="Valliyodan B."/>
            <person name="Lindquist E."/>
            <person name="Peto M."/>
            <person name="Grant D."/>
            <person name="Shu S."/>
            <person name="Goodstein D."/>
            <person name="Barry K."/>
            <person name="Futrell-Griggs M."/>
            <person name="Abernathy B."/>
            <person name="Du J."/>
            <person name="Tian Z."/>
            <person name="Zhu L."/>
            <person name="Gill N."/>
            <person name="Joshi T."/>
            <person name="Libault M."/>
            <person name="Sethuraman A."/>
            <person name="Zhang X.-C."/>
            <person name="Shinozaki K."/>
            <person name="Nguyen H.T."/>
            <person name="Wing R.A."/>
            <person name="Cregan P."/>
            <person name="Specht J."/>
            <person name="Grimwood J."/>
            <person name="Rokhsar D."/>
            <person name="Stacey G."/>
            <person name="Shoemaker R.C."/>
            <person name="Jackson S.A."/>
        </authorList>
    </citation>
    <scope>NUCLEOTIDE SEQUENCE [LARGE SCALE GENOMIC DNA]</scope>
    <source>
        <strain evidence="2">cv. Williams 82</strain>
        <tissue evidence="1">Callus</tissue>
    </source>
</reference>
<dbReference type="EnsemblPlants" id="KRH61883">
    <property type="protein sequence ID" value="KRH61883"/>
    <property type="gene ID" value="GLYMA_04G073300"/>
</dbReference>
<dbReference type="PaxDb" id="3847-GLYMA04G07730.1"/>
<evidence type="ECO:0000313" key="1">
    <source>
        <dbReference type="EMBL" id="KRH61883.1"/>
    </source>
</evidence>
<dbReference type="InParanoid" id="K7KIP3"/>
<dbReference type="HOGENOM" id="CLU_3036250_0_0_1"/>
<accession>K7KIP3</accession>
<dbReference type="Proteomes" id="UP000008827">
    <property type="component" value="Chromosome 4"/>
</dbReference>
<dbReference type="Gramene" id="KRH61883">
    <property type="protein sequence ID" value="KRH61883"/>
    <property type="gene ID" value="GLYMA_04G073300"/>
</dbReference>
<protein>
    <submittedName>
        <fullName evidence="1 2">Uncharacterized protein</fullName>
    </submittedName>
</protein>
<evidence type="ECO:0000313" key="2">
    <source>
        <dbReference type="EnsemblPlants" id="KRH61883"/>
    </source>
</evidence>
<sequence>MSFVRDTIAEDIMKDAEDKALWNKCYDVGRFMIILCTLMNPMAKKICIPYTNYYI</sequence>
<gene>
    <name evidence="1" type="ORF">GLYMA_04G073300</name>
</gene>
<keyword evidence="3" id="KW-1185">Reference proteome</keyword>
<reference evidence="1" key="3">
    <citation type="submission" date="2018-07" db="EMBL/GenBank/DDBJ databases">
        <title>WGS assembly of Glycine max.</title>
        <authorList>
            <person name="Schmutz J."/>
            <person name="Cannon S."/>
            <person name="Schlueter J."/>
            <person name="Ma J."/>
            <person name="Mitros T."/>
            <person name="Nelson W."/>
            <person name="Hyten D."/>
            <person name="Song Q."/>
            <person name="Thelen J."/>
            <person name="Cheng J."/>
            <person name="Xu D."/>
            <person name="Hellsten U."/>
            <person name="May G."/>
            <person name="Yu Y."/>
            <person name="Sakurai T."/>
            <person name="Umezawa T."/>
            <person name="Bhattacharyya M."/>
            <person name="Sandhu D."/>
            <person name="Valliyodan B."/>
            <person name="Lindquist E."/>
            <person name="Peto M."/>
            <person name="Grant D."/>
            <person name="Shu S."/>
            <person name="Goodstein D."/>
            <person name="Barry K."/>
            <person name="Futrell-Griggs M."/>
            <person name="Abernathy B."/>
            <person name="Du J."/>
            <person name="Tian Z."/>
            <person name="Zhu L."/>
            <person name="Gill N."/>
            <person name="Joshi T."/>
            <person name="Libault M."/>
            <person name="Sethuraman A."/>
            <person name="Zhang X."/>
            <person name="Shinozaki K."/>
            <person name="Nguyen H."/>
            <person name="Wing R."/>
            <person name="Cregan P."/>
            <person name="Specht J."/>
            <person name="Grimwood J."/>
            <person name="Rokhsar D."/>
            <person name="Stacey G."/>
            <person name="Shoemaker R."/>
            <person name="Jackson S."/>
        </authorList>
    </citation>
    <scope>NUCLEOTIDE SEQUENCE</scope>
    <source>
        <tissue evidence="1">Callus</tissue>
    </source>
</reference>
<proteinExistence type="predicted"/>
<organism evidence="2">
    <name type="scientific">Glycine max</name>
    <name type="common">Soybean</name>
    <name type="synonym">Glycine hispida</name>
    <dbReference type="NCBI Taxonomy" id="3847"/>
    <lineage>
        <taxon>Eukaryota</taxon>
        <taxon>Viridiplantae</taxon>
        <taxon>Streptophyta</taxon>
        <taxon>Embryophyta</taxon>
        <taxon>Tracheophyta</taxon>
        <taxon>Spermatophyta</taxon>
        <taxon>Magnoliopsida</taxon>
        <taxon>eudicotyledons</taxon>
        <taxon>Gunneridae</taxon>
        <taxon>Pentapetalae</taxon>
        <taxon>rosids</taxon>
        <taxon>fabids</taxon>
        <taxon>Fabales</taxon>
        <taxon>Fabaceae</taxon>
        <taxon>Papilionoideae</taxon>
        <taxon>50 kb inversion clade</taxon>
        <taxon>NPAAA clade</taxon>
        <taxon>indigoferoid/millettioid clade</taxon>
        <taxon>Phaseoleae</taxon>
        <taxon>Glycine</taxon>
        <taxon>Glycine subgen. Soja</taxon>
    </lineage>
</organism>
<dbReference type="EMBL" id="CM000837">
    <property type="protein sequence ID" value="KRH61883.1"/>
    <property type="molecule type" value="Genomic_DNA"/>
</dbReference>
<evidence type="ECO:0000313" key="3">
    <source>
        <dbReference type="Proteomes" id="UP000008827"/>
    </source>
</evidence>
<reference evidence="2" key="2">
    <citation type="submission" date="2018-02" db="UniProtKB">
        <authorList>
            <consortium name="EnsemblPlants"/>
        </authorList>
    </citation>
    <scope>IDENTIFICATION</scope>
    <source>
        <strain evidence="2">Williams 82</strain>
    </source>
</reference>
<name>K7KIP3_SOYBN</name>
<dbReference type="AlphaFoldDB" id="K7KIP3"/>